<name>A0ACC0U4V0_9AGAM</name>
<proteinExistence type="predicted"/>
<dbReference type="EMBL" id="JAGFNK010000171">
    <property type="protein sequence ID" value="KAI9462055.1"/>
    <property type="molecule type" value="Genomic_DNA"/>
</dbReference>
<evidence type="ECO:0000313" key="2">
    <source>
        <dbReference type="Proteomes" id="UP001207468"/>
    </source>
</evidence>
<accession>A0ACC0U4V0</accession>
<dbReference type="Proteomes" id="UP001207468">
    <property type="component" value="Unassembled WGS sequence"/>
</dbReference>
<gene>
    <name evidence="1" type="ORF">F5148DRAFT_1315753</name>
</gene>
<evidence type="ECO:0000313" key="1">
    <source>
        <dbReference type="EMBL" id="KAI9462055.1"/>
    </source>
</evidence>
<feature type="non-terminal residue" evidence="1">
    <location>
        <position position="269"/>
    </location>
</feature>
<keyword evidence="2" id="KW-1185">Reference proteome</keyword>
<protein>
    <submittedName>
        <fullName evidence="1">Uncharacterized protein</fullName>
    </submittedName>
</protein>
<reference evidence="1" key="1">
    <citation type="submission" date="2021-03" db="EMBL/GenBank/DDBJ databases">
        <title>Evolutionary priming and transition to the ectomycorrhizal habit in an iconic lineage of mushroom-forming fungi: is preadaptation a requirement?</title>
        <authorList>
            <consortium name="DOE Joint Genome Institute"/>
            <person name="Looney B.P."/>
            <person name="Miyauchi S."/>
            <person name="Morin E."/>
            <person name="Drula E."/>
            <person name="Courty P.E."/>
            <person name="Chicoki N."/>
            <person name="Fauchery L."/>
            <person name="Kohler A."/>
            <person name="Kuo A."/>
            <person name="LaButti K."/>
            <person name="Pangilinan J."/>
            <person name="Lipzen A."/>
            <person name="Riley R."/>
            <person name="Andreopoulos W."/>
            <person name="He G."/>
            <person name="Johnson J."/>
            <person name="Barry K.W."/>
            <person name="Grigoriev I.V."/>
            <person name="Nagy L."/>
            <person name="Hibbett D."/>
            <person name="Henrissat B."/>
            <person name="Matheny P.B."/>
            <person name="Labbe J."/>
            <person name="Martin A.F."/>
        </authorList>
    </citation>
    <scope>NUCLEOTIDE SEQUENCE</scope>
    <source>
        <strain evidence="1">BPL698</strain>
    </source>
</reference>
<sequence>MCTNDLGETSKEMDSSYPPNRSSHEQSNDPLELPKPVDKSEGLFSMYLERSDEDDRRITEKWRGETDAILLFTGLFSAALAALISVSIQDLRPSSQDTSAFYLANIYHLLANTTGASSQSAVISLPADPPQFSPPTYAILVNSLWILSLVMSLTGALLAVFIQQWAQSYLQATQMRHSPRDRARVRAFHFEGIDKWHLHWLTQTVPTLIHVSLFLFFAGLPVFLFHINRTVFNVVITWLALCVAGYASLTFLPVFCQDCPYSSPLSSWA</sequence>
<comment type="caution">
    <text evidence="1">The sequence shown here is derived from an EMBL/GenBank/DDBJ whole genome shotgun (WGS) entry which is preliminary data.</text>
</comment>
<organism evidence="1 2">
    <name type="scientific">Russula earlei</name>
    <dbReference type="NCBI Taxonomy" id="71964"/>
    <lineage>
        <taxon>Eukaryota</taxon>
        <taxon>Fungi</taxon>
        <taxon>Dikarya</taxon>
        <taxon>Basidiomycota</taxon>
        <taxon>Agaricomycotina</taxon>
        <taxon>Agaricomycetes</taxon>
        <taxon>Russulales</taxon>
        <taxon>Russulaceae</taxon>
        <taxon>Russula</taxon>
    </lineage>
</organism>